<dbReference type="GO" id="GO:0014002">
    <property type="term" value="P:astrocyte development"/>
    <property type="evidence" value="ECO:0007669"/>
    <property type="project" value="TreeGrafter"/>
</dbReference>
<keyword evidence="28" id="KW-1185">Reference proteome</keyword>
<dbReference type="GO" id="GO:0005737">
    <property type="term" value="C:cytoplasm"/>
    <property type="evidence" value="ECO:0007669"/>
    <property type="project" value="TreeGrafter"/>
</dbReference>
<dbReference type="PANTHER" id="PTHR11639:SF79">
    <property type="entry name" value="PROTEIN S100-A9"/>
    <property type="match status" value="1"/>
</dbReference>
<evidence type="ECO:0000256" key="2">
    <source>
        <dbReference type="ARBA" id="ARBA00004245"/>
    </source>
</evidence>
<evidence type="ECO:0000256" key="18">
    <source>
        <dbReference type="ARBA" id="ARBA00022859"/>
    </source>
</evidence>
<dbReference type="GO" id="GO:0005886">
    <property type="term" value="C:plasma membrane"/>
    <property type="evidence" value="ECO:0007669"/>
    <property type="project" value="UniProtKB-SubCell"/>
</dbReference>
<dbReference type="SUPFAM" id="SSF47473">
    <property type="entry name" value="EF-hand"/>
    <property type="match status" value="1"/>
</dbReference>
<dbReference type="Gene3D" id="1.10.238.10">
    <property type="entry name" value="EF-hand"/>
    <property type="match status" value="1"/>
</dbReference>
<keyword evidence="16" id="KW-0862">Zinc</keyword>
<evidence type="ECO:0000256" key="21">
    <source>
        <dbReference type="ARBA" id="ARBA00023136"/>
    </source>
</evidence>
<keyword evidence="5" id="KW-1003">Cell membrane</keyword>
<dbReference type="GO" id="GO:0035425">
    <property type="term" value="P:autocrine signaling"/>
    <property type="evidence" value="ECO:0007669"/>
    <property type="project" value="TreeGrafter"/>
</dbReference>
<dbReference type="InterPro" id="IPR002048">
    <property type="entry name" value="EF_hand_dom"/>
</dbReference>
<dbReference type="GO" id="GO:0005634">
    <property type="term" value="C:nucleus"/>
    <property type="evidence" value="ECO:0007669"/>
    <property type="project" value="TreeGrafter"/>
</dbReference>
<dbReference type="GO" id="GO:0005509">
    <property type="term" value="F:calcium ion binding"/>
    <property type="evidence" value="ECO:0007669"/>
    <property type="project" value="InterPro"/>
</dbReference>
<evidence type="ECO:0000256" key="7">
    <source>
        <dbReference type="ARBA" id="ARBA00022490"/>
    </source>
</evidence>
<keyword evidence="10" id="KW-0929">Antimicrobial</keyword>
<dbReference type="GO" id="GO:0006914">
    <property type="term" value="P:autophagy"/>
    <property type="evidence" value="ECO:0007669"/>
    <property type="project" value="UniProtKB-KW"/>
</dbReference>
<keyword evidence="7" id="KW-0963">Cytoplasm</keyword>
<keyword evidence="8" id="KW-0145">Chemotaxis</keyword>
<evidence type="ECO:0000256" key="12">
    <source>
        <dbReference type="ARBA" id="ARBA00022588"/>
    </source>
</evidence>
<keyword evidence="15" id="KW-0677">Repeat</keyword>
<dbReference type="GO" id="GO:0005856">
    <property type="term" value="C:cytoskeleton"/>
    <property type="evidence" value="ECO:0007669"/>
    <property type="project" value="UniProtKB-SubCell"/>
</dbReference>
<dbReference type="GO" id="GO:0006915">
    <property type="term" value="P:apoptotic process"/>
    <property type="evidence" value="ECO:0007669"/>
    <property type="project" value="UniProtKB-KW"/>
</dbReference>
<dbReference type="PROSITE" id="PS00303">
    <property type="entry name" value="S100_CABP"/>
    <property type="match status" value="1"/>
</dbReference>
<feature type="region of interest" description="Disordered" evidence="26">
    <location>
        <begin position="114"/>
        <end position="140"/>
    </location>
</feature>
<dbReference type="CDD" id="cd05030">
    <property type="entry name" value="calgranulins"/>
    <property type="match status" value="1"/>
</dbReference>
<comment type="similarity">
    <text evidence="4 25">Belongs to the S-100 family.</text>
</comment>
<evidence type="ECO:0000256" key="16">
    <source>
        <dbReference type="ARBA" id="ARBA00022833"/>
    </source>
</evidence>
<comment type="subunit">
    <text evidence="24">Homodimer. Preferentially exists as a heterodimer or heterotetramer with S100A8 known as calprotectin (S100A8/A9). S100A9 interacts with ATP2A2. S100A9 interacts with AGER, and with the heterodimeric complex formed by TLR4 and LY96 in the presence of calcium and/or zinc ions. S100A9 binds quinoline-3-carboxamides in the presence of calcium and/or zinc ions. S100A9 interacts with amyloid-beta protein 40. Calprotectin (S100A8/9) interacts with CEACAM3 and tubulin filaments in a calcium-dependent manner. Heterotetrameric calprotectin (S100A8/A9) interacts with ANXA6 and associates with tubulin filaments in activated monocytes. Calprotectin (S100A8/9) interacts with NCF2/P67PHOX, RAC1, RAC2, CYBA and CYBB. Calprotectin (S100A8/9) interacts with NOS2 to form the iNOS-S100A8/A9 transnitrosylase complex; induced by LDL(ox). Calprotectin (S100A8/9) interacts with CD69.</text>
</comment>
<keyword evidence="19" id="KW-0049">Antioxidant</keyword>
<evidence type="ECO:0000256" key="26">
    <source>
        <dbReference type="SAM" id="MobiDB-lite"/>
    </source>
</evidence>
<dbReference type="CTD" id="6280"/>
<dbReference type="GO" id="GO:0045113">
    <property type="term" value="P:regulation of integrin biosynthetic process"/>
    <property type="evidence" value="ECO:0007669"/>
    <property type="project" value="TreeGrafter"/>
</dbReference>
<keyword evidence="9" id="KW-0964">Secreted</keyword>
<keyword evidence="6" id="KW-0488">Methylation</keyword>
<dbReference type="InterPro" id="IPR018247">
    <property type="entry name" value="EF_Hand_1_Ca_BS"/>
</dbReference>
<reference evidence="29" key="1">
    <citation type="submission" date="2025-08" db="UniProtKB">
        <authorList>
            <consortium name="RefSeq"/>
        </authorList>
    </citation>
    <scope>IDENTIFICATION</scope>
</reference>
<protein>
    <recommendedName>
        <fullName evidence="25">Protein S100</fullName>
    </recommendedName>
    <alternativeName>
        <fullName evidence="25">S100 calcium-binding protein</fullName>
    </alternativeName>
</protein>
<dbReference type="GO" id="GO:0030593">
    <property type="term" value="P:neutrophil chemotaxis"/>
    <property type="evidence" value="ECO:0007669"/>
    <property type="project" value="TreeGrafter"/>
</dbReference>
<evidence type="ECO:0000256" key="3">
    <source>
        <dbReference type="ARBA" id="ARBA00004613"/>
    </source>
</evidence>
<keyword evidence="12" id="KW-0399">Innate immunity</keyword>
<dbReference type="GO" id="GO:0016209">
    <property type="term" value="F:antioxidant activity"/>
    <property type="evidence" value="ECO:0007669"/>
    <property type="project" value="UniProtKB-KW"/>
</dbReference>
<dbReference type="Proteomes" id="UP000515203">
    <property type="component" value="Unplaced"/>
</dbReference>
<dbReference type="FunCoup" id="A0A6P6EII1">
    <property type="interactions" value="235"/>
</dbReference>
<dbReference type="GO" id="GO:0002544">
    <property type="term" value="P:chronic inflammatory response"/>
    <property type="evidence" value="ECO:0007669"/>
    <property type="project" value="TreeGrafter"/>
</dbReference>
<dbReference type="PANTHER" id="PTHR11639">
    <property type="entry name" value="S100 CALCIUM-BINDING PROTEIN"/>
    <property type="match status" value="1"/>
</dbReference>
<evidence type="ECO:0000256" key="8">
    <source>
        <dbReference type="ARBA" id="ARBA00022500"/>
    </source>
</evidence>
<dbReference type="GO" id="GO:0043542">
    <property type="term" value="P:endothelial cell migration"/>
    <property type="evidence" value="ECO:0007669"/>
    <property type="project" value="TreeGrafter"/>
</dbReference>
<dbReference type="SMART" id="SM01394">
    <property type="entry name" value="S_100"/>
    <property type="match status" value="1"/>
</dbReference>
<proteinExistence type="inferred from homology"/>
<accession>A0A6P6EII1</accession>
<dbReference type="AlphaFoldDB" id="A0A6P6EII1"/>
<dbReference type="OrthoDB" id="9447434at2759"/>
<dbReference type="PROSITE" id="PS00018">
    <property type="entry name" value="EF_HAND_1"/>
    <property type="match status" value="1"/>
</dbReference>
<evidence type="ECO:0000256" key="9">
    <source>
        <dbReference type="ARBA" id="ARBA00022525"/>
    </source>
</evidence>
<keyword evidence="20" id="KW-0072">Autophagy</keyword>
<dbReference type="Pfam" id="PF01023">
    <property type="entry name" value="S_100"/>
    <property type="match status" value="1"/>
</dbReference>
<dbReference type="GO" id="GO:0070488">
    <property type="term" value="P:neutrophil aggregation"/>
    <property type="evidence" value="ECO:0007669"/>
    <property type="project" value="TreeGrafter"/>
</dbReference>
<feature type="domain" description="EF-hand" evidence="27">
    <location>
        <begin position="74"/>
        <end position="109"/>
    </location>
</feature>
<gene>
    <name evidence="29" type="primary">S100a9</name>
</gene>
<evidence type="ECO:0000256" key="23">
    <source>
        <dbReference type="ARBA" id="ARBA00023212"/>
    </source>
</evidence>
<keyword evidence="18" id="KW-0391">Immunity</keyword>
<evidence type="ECO:0000256" key="19">
    <source>
        <dbReference type="ARBA" id="ARBA00022862"/>
    </source>
</evidence>
<name>A0A6P6EII1_OCTDE</name>
<keyword evidence="17 25" id="KW-0106">Calcium</keyword>
<dbReference type="GO" id="GO:0032496">
    <property type="term" value="P:response to lipopolysaccharide"/>
    <property type="evidence" value="ECO:0007669"/>
    <property type="project" value="TreeGrafter"/>
</dbReference>
<keyword evidence="13" id="KW-0053">Apoptosis</keyword>
<dbReference type="GO" id="GO:0045087">
    <property type="term" value="P:innate immune response"/>
    <property type="evidence" value="ECO:0007669"/>
    <property type="project" value="UniProtKB-KW"/>
</dbReference>
<evidence type="ECO:0000256" key="11">
    <source>
        <dbReference type="ARBA" id="ARBA00022553"/>
    </source>
</evidence>
<comment type="subcellular location">
    <subcellularLocation>
        <location evidence="1">Cell membrane</location>
        <topology evidence="1">Peripheral membrane protein</topology>
    </subcellularLocation>
    <subcellularLocation>
        <location evidence="2">Cytoplasm</location>
        <location evidence="2">Cytoskeleton</location>
    </subcellularLocation>
    <subcellularLocation>
        <location evidence="3">Secreted</location>
    </subcellularLocation>
</comment>
<evidence type="ECO:0000256" key="17">
    <source>
        <dbReference type="ARBA" id="ARBA00022837"/>
    </source>
</evidence>
<evidence type="ECO:0000256" key="22">
    <source>
        <dbReference type="ARBA" id="ARBA00023198"/>
    </source>
</evidence>
<dbReference type="GeneID" id="101592670"/>
<evidence type="ECO:0000256" key="15">
    <source>
        <dbReference type="ARBA" id="ARBA00022737"/>
    </source>
</evidence>
<dbReference type="RefSeq" id="XP_023572141.1">
    <property type="nucleotide sequence ID" value="XM_023716373.1"/>
</dbReference>
<dbReference type="GO" id="GO:0070062">
    <property type="term" value="C:extracellular exosome"/>
    <property type="evidence" value="ECO:0007669"/>
    <property type="project" value="TreeGrafter"/>
</dbReference>
<evidence type="ECO:0000256" key="4">
    <source>
        <dbReference type="ARBA" id="ARBA00007323"/>
    </source>
</evidence>
<evidence type="ECO:0000313" key="29">
    <source>
        <dbReference type="RefSeq" id="XP_023572141.1"/>
    </source>
</evidence>
<dbReference type="InterPro" id="IPR013787">
    <property type="entry name" value="S100_Ca-bd_sub"/>
</dbReference>
<sequence>MPGPHSPASALCLLGSEYKKMAAEMSQLESSLNTIIDTFHHYSTKEGHKDTLNKKEFSGLVKTELPNFLKCESRDEAEINDILEDLDTNQDQQLSFEEVIMLFAKLINATHEKMHEGGHHRGHDHSHGPGLGEGGQGKGC</sequence>
<dbReference type="GO" id="GO:0061844">
    <property type="term" value="P:antimicrobial humoral immune response mediated by antimicrobial peptide"/>
    <property type="evidence" value="ECO:0007669"/>
    <property type="project" value="TreeGrafter"/>
</dbReference>
<keyword evidence="21" id="KW-0472">Membrane</keyword>
<evidence type="ECO:0000256" key="13">
    <source>
        <dbReference type="ARBA" id="ARBA00022703"/>
    </source>
</evidence>
<evidence type="ECO:0000256" key="10">
    <source>
        <dbReference type="ARBA" id="ARBA00022529"/>
    </source>
</evidence>
<dbReference type="InterPro" id="IPR011992">
    <property type="entry name" value="EF-hand-dom_pair"/>
</dbReference>
<evidence type="ECO:0000256" key="6">
    <source>
        <dbReference type="ARBA" id="ARBA00022481"/>
    </source>
</evidence>
<dbReference type="PROSITE" id="PS50222">
    <property type="entry name" value="EF_HAND_2"/>
    <property type="match status" value="1"/>
</dbReference>
<dbReference type="GO" id="GO:0048306">
    <property type="term" value="F:calcium-dependent protein binding"/>
    <property type="evidence" value="ECO:0007669"/>
    <property type="project" value="TreeGrafter"/>
</dbReference>
<organism evidence="28 29">
    <name type="scientific">Octodon degus</name>
    <name type="common">Degu</name>
    <name type="synonym">Sciurus degus</name>
    <dbReference type="NCBI Taxonomy" id="10160"/>
    <lineage>
        <taxon>Eukaryota</taxon>
        <taxon>Metazoa</taxon>
        <taxon>Chordata</taxon>
        <taxon>Craniata</taxon>
        <taxon>Vertebrata</taxon>
        <taxon>Euteleostomi</taxon>
        <taxon>Mammalia</taxon>
        <taxon>Eutheria</taxon>
        <taxon>Euarchontoglires</taxon>
        <taxon>Glires</taxon>
        <taxon>Rodentia</taxon>
        <taxon>Hystricomorpha</taxon>
        <taxon>Octodontidae</taxon>
        <taxon>Octodon</taxon>
    </lineage>
</organism>
<keyword evidence="22" id="KW-0395">Inflammatory response</keyword>
<keyword evidence="11" id="KW-0597">Phosphoprotein</keyword>
<evidence type="ECO:0000256" key="1">
    <source>
        <dbReference type="ARBA" id="ARBA00004202"/>
    </source>
</evidence>
<dbReference type="GO" id="GO:0002523">
    <property type="term" value="P:leukocyte migration involved in inflammatory response"/>
    <property type="evidence" value="ECO:0007669"/>
    <property type="project" value="TreeGrafter"/>
</dbReference>
<evidence type="ECO:0000313" key="28">
    <source>
        <dbReference type="Proteomes" id="UP000515203"/>
    </source>
</evidence>
<evidence type="ECO:0000259" key="27">
    <source>
        <dbReference type="PROSITE" id="PS50222"/>
    </source>
</evidence>
<keyword evidence="23" id="KW-0206">Cytoskeleton</keyword>
<evidence type="ECO:0000256" key="25">
    <source>
        <dbReference type="RuleBase" id="RU361184"/>
    </source>
</evidence>
<feature type="compositionally biased region" description="Gly residues" evidence="26">
    <location>
        <begin position="129"/>
        <end position="140"/>
    </location>
</feature>
<dbReference type="InParanoid" id="A0A6P6EII1"/>
<evidence type="ECO:0000256" key="24">
    <source>
        <dbReference type="ARBA" id="ARBA00046583"/>
    </source>
</evidence>
<evidence type="ECO:0000256" key="5">
    <source>
        <dbReference type="ARBA" id="ARBA00022475"/>
    </source>
</evidence>
<keyword evidence="14 25" id="KW-0479">Metal-binding</keyword>
<evidence type="ECO:0000256" key="14">
    <source>
        <dbReference type="ARBA" id="ARBA00022723"/>
    </source>
</evidence>
<dbReference type="SMART" id="SM00054">
    <property type="entry name" value="EFh"/>
    <property type="match status" value="1"/>
</dbReference>
<dbReference type="InterPro" id="IPR001751">
    <property type="entry name" value="S100/CaBP7/8-like_CS"/>
</dbReference>
<evidence type="ECO:0000256" key="20">
    <source>
        <dbReference type="ARBA" id="ARBA00023006"/>
    </source>
</evidence>